<dbReference type="AlphaFoldDB" id="B0DWH1"/>
<protein>
    <submittedName>
        <fullName evidence="1">Predicted protein</fullName>
    </submittedName>
</protein>
<evidence type="ECO:0000313" key="2">
    <source>
        <dbReference type="Proteomes" id="UP000001194"/>
    </source>
</evidence>
<gene>
    <name evidence="1" type="ORF">LACBIDRAFT_333602</name>
</gene>
<sequence length="157" mass="17253">MTKTNGIPMDVTNKSPMDFPRNASKQGLLLVLLLKKKSHGKLCDESVTPTQFLPTLPLLPPSPPSVPRFGVELCLWVPQHHDPLPARIQHPHTLHPASPPSFTNYLAHPRVAPTHSSTPISHCLYGTHTLFHSLSTNGAQLHQDTFDKKRSSAIADA</sequence>
<name>B0DWH1_LACBS</name>
<dbReference type="KEGG" id="lbc:LACBIDRAFT_333602"/>
<reference evidence="1 2" key="1">
    <citation type="journal article" date="2008" name="Nature">
        <title>The genome of Laccaria bicolor provides insights into mycorrhizal symbiosis.</title>
        <authorList>
            <person name="Martin F."/>
            <person name="Aerts A."/>
            <person name="Ahren D."/>
            <person name="Brun A."/>
            <person name="Danchin E.G.J."/>
            <person name="Duchaussoy F."/>
            <person name="Gibon J."/>
            <person name="Kohler A."/>
            <person name="Lindquist E."/>
            <person name="Pereda V."/>
            <person name="Salamov A."/>
            <person name="Shapiro H.J."/>
            <person name="Wuyts J."/>
            <person name="Blaudez D."/>
            <person name="Buee M."/>
            <person name="Brokstein P."/>
            <person name="Canbaeck B."/>
            <person name="Cohen D."/>
            <person name="Courty P.E."/>
            <person name="Coutinho P.M."/>
            <person name="Delaruelle C."/>
            <person name="Detter J.C."/>
            <person name="Deveau A."/>
            <person name="DiFazio S."/>
            <person name="Duplessis S."/>
            <person name="Fraissinet-Tachet L."/>
            <person name="Lucic E."/>
            <person name="Frey-Klett P."/>
            <person name="Fourrey C."/>
            <person name="Feussner I."/>
            <person name="Gay G."/>
            <person name="Grimwood J."/>
            <person name="Hoegger P.J."/>
            <person name="Jain P."/>
            <person name="Kilaru S."/>
            <person name="Labbe J."/>
            <person name="Lin Y.C."/>
            <person name="Legue V."/>
            <person name="Le Tacon F."/>
            <person name="Marmeisse R."/>
            <person name="Melayah D."/>
            <person name="Montanini B."/>
            <person name="Muratet M."/>
            <person name="Nehls U."/>
            <person name="Niculita-Hirzel H."/>
            <person name="Oudot-Le Secq M.P."/>
            <person name="Peter M."/>
            <person name="Quesneville H."/>
            <person name="Rajashekar B."/>
            <person name="Reich M."/>
            <person name="Rouhier N."/>
            <person name="Schmutz J."/>
            <person name="Yin T."/>
            <person name="Chalot M."/>
            <person name="Henrissat B."/>
            <person name="Kuees U."/>
            <person name="Lucas S."/>
            <person name="Van de Peer Y."/>
            <person name="Podila G.K."/>
            <person name="Polle A."/>
            <person name="Pukkila P.J."/>
            <person name="Richardson P.M."/>
            <person name="Rouze P."/>
            <person name="Sanders I.R."/>
            <person name="Stajich J.E."/>
            <person name="Tunlid A."/>
            <person name="Tuskan G."/>
            <person name="Grigoriev I.V."/>
        </authorList>
    </citation>
    <scope>NUCLEOTIDE SEQUENCE [LARGE SCALE GENOMIC DNA]</scope>
    <source>
        <strain evidence="2">S238N-H82 / ATCC MYA-4686</strain>
    </source>
</reference>
<dbReference type="HOGENOM" id="CLU_1678212_0_0_1"/>
<dbReference type="GeneID" id="6083954"/>
<dbReference type="InParanoid" id="B0DWH1"/>
<keyword evidence="2" id="KW-1185">Reference proteome</keyword>
<dbReference type="Proteomes" id="UP000001194">
    <property type="component" value="Unassembled WGS sequence"/>
</dbReference>
<accession>B0DWH1</accession>
<organism evidence="2">
    <name type="scientific">Laccaria bicolor (strain S238N-H82 / ATCC MYA-4686)</name>
    <name type="common">Bicoloured deceiver</name>
    <name type="synonym">Laccaria laccata var. bicolor</name>
    <dbReference type="NCBI Taxonomy" id="486041"/>
    <lineage>
        <taxon>Eukaryota</taxon>
        <taxon>Fungi</taxon>
        <taxon>Dikarya</taxon>
        <taxon>Basidiomycota</taxon>
        <taxon>Agaricomycotina</taxon>
        <taxon>Agaricomycetes</taxon>
        <taxon>Agaricomycetidae</taxon>
        <taxon>Agaricales</taxon>
        <taxon>Agaricineae</taxon>
        <taxon>Hydnangiaceae</taxon>
        <taxon>Laccaria</taxon>
    </lineage>
</organism>
<dbReference type="EMBL" id="DS547143">
    <property type="protein sequence ID" value="EDR01089.1"/>
    <property type="molecule type" value="Genomic_DNA"/>
</dbReference>
<dbReference type="RefSeq" id="XP_001888308.1">
    <property type="nucleotide sequence ID" value="XM_001888273.1"/>
</dbReference>
<proteinExistence type="predicted"/>
<evidence type="ECO:0000313" key="1">
    <source>
        <dbReference type="EMBL" id="EDR01089.1"/>
    </source>
</evidence>